<proteinExistence type="predicted"/>
<protein>
    <submittedName>
        <fullName evidence="1">Uncharacterized protein</fullName>
    </submittedName>
</protein>
<organism evidence="1">
    <name type="scientific">Lepeophtheirus salmonis</name>
    <name type="common">Salmon louse</name>
    <name type="synonym">Caligus salmonis</name>
    <dbReference type="NCBI Taxonomy" id="72036"/>
    <lineage>
        <taxon>Eukaryota</taxon>
        <taxon>Metazoa</taxon>
        <taxon>Ecdysozoa</taxon>
        <taxon>Arthropoda</taxon>
        <taxon>Crustacea</taxon>
        <taxon>Multicrustacea</taxon>
        <taxon>Hexanauplia</taxon>
        <taxon>Copepoda</taxon>
        <taxon>Siphonostomatoida</taxon>
        <taxon>Caligidae</taxon>
        <taxon>Lepeophtheirus</taxon>
    </lineage>
</organism>
<reference evidence="1" key="1">
    <citation type="submission" date="2014-05" db="EMBL/GenBank/DDBJ databases">
        <authorList>
            <person name="Chronopoulou M."/>
        </authorList>
    </citation>
    <scope>NUCLEOTIDE SEQUENCE</scope>
    <source>
        <tissue evidence="1">Whole organism</tissue>
    </source>
</reference>
<name>A0A0K2U3U7_LEPSM</name>
<accession>A0A0K2U3U7</accession>
<dbReference type="EMBL" id="HACA01015501">
    <property type="protein sequence ID" value="CDW32862.1"/>
    <property type="molecule type" value="Transcribed_RNA"/>
</dbReference>
<evidence type="ECO:0000313" key="1">
    <source>
        <dbReference type="EMBL" id="CDW32863.1"/>
    </source>
</evidence>
<dbReference type="AlphaFoldDB" id="A0A0K2U3U7"/>
<sequence>MEHYMYIKGNDTNPILMKMSYHILLNFHTIKANLKDAGREGAKVAHNTAIVRANKKGDLFMLLYHFRRSSRLAKAVQKIIQQDPENLPINLRKDWALLSFFLEGQRQIRGFSMNLMSSELMERVEDRNGSLIYSKKSQKTKESMGPAKIIVIDSQAKKLLNLYALRE</sequence>
<dbReference type="EMBL" id="HACA01015502">
    <property type="protein sequence ID" value="CDW32863.1"/>
    <property type="molecule type" value="Transcribed_RNA"/>
</dbReference>